<organism evidence="10 11">
    <name type="scientific">Candidatus Butyricicoccus avistercoris</name>
    <dbReference type="NCBI Taxonomy" id="2838518"/>
    <lineage>
        <taxon>Bacteria</taxon>
        <taxon>Bacillati</taxon>
        <taxon>Bacillota</taxon>
        <taxon>Clostridia</taxon>
        <taxon>Eubacteriales</taxon>
        <taxon>Butyricicoccaceae</taxon>
        <taxon>Butyricicoccus</taxon>
    </lineage>
</organism>
<dbReference type="InterPro" id="IPR029062">
    <property type="entry name" value="Class_I_gatase-like"/>
</dbReference>
<comment type="similarity">
    <text evidence="7">Belongs to the CobB/CbiA family.</text>
</comment>
<name>A0A9D1PKV0_9FIRM</name>
<feature type="active site" description="Nucleophile" evidence="7">
    <location>
        <position position="331"/>
    </location>
</feature>
<reference evidence="10" key="1">
    <citation type="journal article" date="2021" name="PeerJ">
        <title>Extensive microbial diversity within the chicken gut microbiome revealed by metagenomics and culture.</title>
        <authorList>
            <person name="Gilroy R."/>
            <person name="Ravi A."/>
            <person name="Getino M."/>
            <person name="Pursley I."/>
            <person name="Horton D.L."/>
            <person name="Alikhan N.F."/>
            <person name="Baker D."/>
            <person name="Gharbi K."/>
            <person name="Hall N."/>
            <person name="Watson M."/>
            <person name="Adriaenssens E.M."/>
            <person name="Foster-Nyarko E."/>
            <person name="Jarju S."/>
            <person name="Secka A."/>
            <person name="Antonio M."/>
            <person name="Oren A."/>
            <person name="Chaudhuri R.R."/>
            <person name="La Ragione R."/>
            <person name="Hildebrand F."/>
            <person name="Pallen M.J."/>
        </authorList>
    </citation>
    <scope>NUCLEOTIDE SEQUENCE</scope>
    <source>
        <strain evidence="10">CHK193-4272</strain>
    </source>
</reference>
<dbReference type="CDD" id="cd05388">
    <property type="entry name" value="CobB_N"/>
    <property type="match status" value="1"/>
</dbReference>
<dbReference type="Pfam" id="PF01656">
    <property type="entry name" value="CbiA"/>
    <property type="match status" value="1"/>
</dbReference>
<keyword evidence="5 7" id="KW-0460">Magnesium</keyword>
<comment type="domain">
    <text evidence="7">Comprises of two domains. The C-terminal domain contains the binding site for glutamine and catalyzes the hydrolysis of this substrate to glutamate and ammonia. The N-terminal domain is anticipated to bind ATP and cobyrinate and catalyzes the ultimate synthesis of the diamide product. The ammonia produced via the glutaminase domain is probably translocated to the adjacent domain via a molecular tunnel, where it reacts with an activated intermediate.</text>
</comment>
<feature type="domain" description="CobQ/CobB/MinD/ParA nucleotide binding" evidence="8">
    <location>
        <begin position="10"/>
        <end position="192"/>
    </location>
</feature>
<dbReference type="InterPro" id="IPR011698">
    <property type="entry name" value="GATase_3"/>
</dbReference>
<feature type="domain" description="CobB/CobQ-like glutamine amidotransferase" evidence="9">
    <location>
        <begin position="248"/>
        <end position="436"/>
    </location>
</feature>
<dbReference type="GO" id="GO:0042242">
    <property type="term" value="F:cobyrinic acid a,c-diamide synthase activity"/>
    <property type="evidence" value="ECO:0007669"/>
    <property type="project" value="UniProtKB-UniRule"/>
</dbReference>
<dbReference type="Gene3D" id="3.40.50.300">
    <property type="entry name" value="P-loop containing nucleotide triphosphate hydrolases"/>
    <property type="match status" value="1"/>
</dbReference>
<keyword evidence="3 7" id="KW-0547">Nucleotide-binding</keyword>
<comment type="miscellaneous">
    <text evidence="7">The a and c carboxylates of cobyrinate are activated for nucleophilic attack via formation of a phosphorylated intermediate by ATP. CbiA catalyzes first the amidation of the c-carboxylate, and then that of the a-carboxylate.</text>
</comment>
<gene>
    <name evidence="7" type="primary">cbiA</name>
    <name evidence="10" type="ORF">H9746_08965</name>
</gene>
<comment type="caution">
    <text evidence="10">The sequence shown here is derived from an EMBL/GenBank/DDBJ whole genome shotgun (WGS) entry which is preliminary data.</text>
</comment>
<dbReference type="Proteomes" id="UP000886808">
    <property type="component" value="Unassembled WGS sequence"/>
</dbReference>
<comment type="catalytic activity">
    <reaction evidence="7">
        <text>cob(II)yrinate + 2 L-glutamine + 2 ATP + 2 H2O = cob(II)yrinate a,c diamide + 2 L-glutamate + 2 ADP + 2 phosphate + 2 H(+)</text>
        <dbReference type="Rhea" id="RHEA:26289"/>
        <dbReference type="ChEBI" id="CHEBI:15377"/>
        <dbReference type="ChEBI" id="CHEBI:15378"/>
        <dbReference type="ChEBI" id="CHEBI:29985"/>
        <dbReference type="ChEBI" id="CHEBI:30616"/>
        <dbReference type="ChEBI" id="CHEBI:43474"/>
        <dbReference type="ChEBI" id="CHEBI:58359"/>
        <dbReference type="ChEBI" id="CHEBI:58537"/>
        <dbReference type="ChEBI" id="CHEBI:58894"/>
        <dbReference type="ChEBI" id="CHEBI:456216"/>
        <dbReference type="EC" id="6.3.5.11"/>
    </reaction>
</comment>
<keyword evidence="6 7" id="KW-0315">Glutamine amidotransferase</keyword>
<proteinExistence type="inferred from homology"/>
<dbReference type="SUPFAM" id="SSF52540">
    <property type="entry name" value="P-loop containing nucleoside triphosphate hydrolases"/>
    <property type="match status" value="1"/>
</dbReference>
<dbReference type="EMBL" id="DXIE01000051">
    <property type="protein sequence ID" value="HIV62951.1"/>
    <property type="molecule type" value="Genomic_DNA"/>
</dbReference>
<evidence type="ECO:0000256" key="2">
    <source>
        <dbReference type="ARBA" id="ARBA00022598"/>
    </source>
</evidence>
<accession>A0A9D1PKV0</accession>
<keyword evidence="2 7" id="KW-0436">Ligase</keyword>
<dbReference type="HAMAP" id="MF_00027">
    <property type="entry name" value="CobB_CbiA"/>
    <property type="match status" value="1"/>
</dbReference>
<comment type="function">
    <text evidence="7">Catalyzes the ATP-dependent amidation of the two carboxylate groups at positions a and c of cobyrinate, using either L-glutamine or ammonia as the nitrogen source.</text>
</comment>
<dbReference type="PANTHER" id="PTHR43873">
    <property type="entry name" value="COBYRINATE A,C-DIAMIDE SYNTHASE"/>
    <property type="match status" value="1"/>
</dbReference>
<evidence type="ECO:0000313" key="10">
    <source>
        <dbReference type="EMBL" id="HIV62951.1"/>
    </source>
</evidence>
<dbReference type="NCBIfam" id="NF002204">
    <property type="entry name" value="PRK01077.1"/>
    <property type="match status" value="1"/>
</dbReference>
<protein>
    <recommendedName>
        <fullName evidence="7">Cobyrinate a,c-diamide synthase</fullName>
        <ecNumber evidence="7">6.3.5.11</ecNumber>
    </recommendedName>
    <alternativeName>
        <fullName evidence="7">Cobyrinic acid a,c-diamide synthetase</fullName>
    </alternativeName>
</protein>
<dbReference type="EC" id="6.3.5.11" evidence="7"/>
<dbReference type="SUPFAM" id="SSF52317">
    <property type="entry name" value="Class I glutamine amidotransferase-like"/>
    <property type="match status" value="1"/>
</dbReference>
<dbReference type="InterPro" id="IPR004484">
    <property type="entry name" value="CbiA/CobB_synth"/>
</dbReference>
<reference evidence="10" key="2">
    <citation type="submission" date="2021-04" db="EMBL/GenBank/DDBJ databases">
        <authorList>
            <person name="Gilroy R."/>
        </authorList>
    </citation>
    <scope>NUCLEOTIDE SEQUENCE</scope>
    <source>
        <strain evidence="10">CHK193-4272</strain>
    </source>
</reference>
<evidence type="ECO:0000256" key="3">
    <source>
        <dbReference type="ARBA" id="ARBA00022741"/>
    </source>
</evidence>
<dbReference type="GO" id="GO:0005524">
    <property type="term" value="F:ATP binding"/>
    <property type="evidence" value="ECO:0007669"/>
    <property type="project" value="UniProtKB-UniRule"/>
</dbReference>
<dbReference type="InterPro" id="IPR027417">
    <property type="entry name" value="P-loop_NTPase"/>
</dbReference>
<evidence type="ECO:0000259" key="8">
    <source>
        <dbReference type="Pfam" id="PF01656"/>
    </source>
</evidence>
<dbReference type="PROSITE" id="PS51274">
    <property type="entry name" value="GATASE_COBBQ"/>
    <property type="match status" value="1"/>
</dbReference>
<feature type="site" description="Increases nucleophilicity of active site Cys" evidence="7">
    <location>
        <position position="430"/>
    </location>
</feature>
<dbReference type="NCBIfam" id="TIGR00379">
    <property type="entry name" value="cobB"/>
    <property type="match status" value="1"/>
</dbReference>
<dbReference type="PANTHER" id="PTHR43873:SF1">
    <property type="entry name" value="COBYRINATE A,C-DIAMIDE SYNTHASE"/>
    <property type="match status" value="1"/>
</dbReference>
<evidence type="ECO:0000256" key="4">
    <source>
        <dbReference type="ARBA" id="ARBA00022840"/>
    </source>
</evidence>
<comment type="pathway">
    <text evidence="7">Cofactor biosynthesis; adenosylcobalamin biosynthesis; cob(II)yrinate a,c-diamide from sirohydrochlorin (anaerobic route): step 10/10.</text>
</comment>
<evidence type="ECO:0000259" key="9">
    <source>
        <dbReference type="Pfam" id="PF07685"/>
    </source>
</evidence>
<dbReference type="CDD" id="cd03130">
    <property type="entry name" value="GATase1_CobB"/>
    <property type="match status" value="1"/>
</dbReference>
<evidence type="ECO:0000256" key="1">
    <source>
        <dbReference type="ARBA" id="ARBA00001946"/>
    </source>
</evidence>
<evidence type="ECO:0000313" key="11">
    <source>
        <dbReference type="Proteomes" id="UP000886808"/>
    </source>
</evidence>
<dbReference type="InterPro" id="IPR002586">
    <property type="entry name" value="CobQ/CobB/MinD/ParA_Nub-bd_dom"/>
</dbReference>
<dbReference type="AlphaFoldDB" id="A0A9D1PKV0"/>
<sequence length="454" mass="49977">MSYNTCPRLLIAGTNSGSGKTTIVNAILRAIQKQNIPLYGFKCGPDYIDPMFHKAALGIPSYNLDLFFSSEQECKNLLAKHTPNNGIGIIEGVMGFYDGISGTTDVASSAHLARATNTPTVLVVRPKGQSLSVGATLYGFKNFAPNTLKGVIFNGVSSSMYPLYKKIAQEVGLKSYGYLPEIKQTEIPSRHLGLVTADELNTLQQQIDILACEAQKSIDITGLIELSKTAPALFNENQLYTIKNKSVRIGVAKDKAFCFYYQDNLDLLEENGAELIPFSPLNDKYLPENISGLYIGGGYPELYTDELSNNKSMLYSINCAINNKMPTIAECGGFMYLHSSIVTLDGVSYPMADVIKTTAHMTNKLQNFGYITMTAQKDCLVSKKGETMNAHEFHYCKSDNSGNDFYAEKPNGKSWNCVYANDTLYAGYPHLYFRANTHIISRFLNSCAKFGGNL</sequence>
<dbReference type="GO" id="GO:0009236">
    <property type="term" value="P:cobalamin biosynthetic process"/>
    <property type="evidence" value="ECO:0007669"/>
    <property type="project" value="UniProtKB-UniRule"/>
</dbReference>
<dbReference type="Pfam" id="PF07685">
    <property type="entry name" value="GATase_3"/>
    <property type="match status" value="1"/>
</dbReference>
<evidence type="ECO:0000256" key="6">
    <source>
        <dbReference type="ARBA" id="ARBA00022962"/>
    </source>
</evidence>
<keyword evidence="7" id="KW-0169">Cobalamin biosynthesis</keyword>
<keyword evidence="4 7" id="KW-0067">ATP-binding</keyword>
<evidence type="ECO:0000256" key="7">
    <source>
        <dbReference type="HAMAP-Rule" id="MF_00027"/>
    </source>
</evidence>
<comment type="cofactor">
    <cofactor evidence="1 7">
        <name>Mg(2+)</name>
        <dbReference type="ChEBI" id="CHEBI:18420"/>
    </cofactor>
</comment>
<dbReference type="Gene3D" id="3.40.50.880">
    <property type="match status" value="1"/>
</dbReference>
<evidence type="ECO:0000256" key="5">
    <source>
        <dbReference type="ARBA" id="ARBA00022842"/>
    </source>
</evidence>